<reference evidence="1 2" key="1">
    <citation type="submission" date="2018-06" db="EMBL/GenBank/DDBJ databases">
        <authorList>
            <consortium name="Pathogen Informatics"/>
            <person name="Doyle S."/>
        </authorList>
    </citation>
    <scope>NUCLEOTIDE SEQUENCE [LARGE SCALE GENOMIC DNA]</scope>
    <source>
        <strain evidence="1 2">NCTC10526</strain>
    </source>
</reference>
<dbReference type="AlphaFoldDB" id="A0A379LJ88"/>
<proteinExistence type="predicted"/>
<organism evidence="1 2">
    <name type="scientific">Psychrobacter phenylpyruvicus</name>
    <dbReference type="NCBI Taxonomy" id="29432"/>
    <lineage>
        <taxon>Bacteria</taxon>
        <taxon>Pseudomonadati</taxon>
        <taxon>Pseudomonadota</taxon>
        <taxon>Gammaproteobacteria</taxon>
        <taxon>Moraxellales</taxon>
        <taxon>Moraxellaceae</taxon>
        <taxon>Psychrobacter</taxon>
    </lineage>
</organism>
<keyword evidence="2" id="KW-1185">Reference proteome</keyword>
<dbReference type="RefSeq" id="WP_028859022.1">
    <property type="nucleotide sequence ID" value="NZ_CAJHAQ010000001.1"/>
</dbReference>
<name>A0A379LJ88_9GAMM</name>
<dbReference type="EMBL" id="UGVC01000001">
    <property type="protein sequence ID" value="SUD90481.1"/>
    <property type="molecule type" value="Genomic_DNA"/>
</dbReference>
<sequence>MINYKSSASAMIYRDGGSLELRFTAEDNKDYCILIEVVSDSPNDCKRYHQPMLFKGSFSINSNKPEDFICHLTWQQLSTLIDTIKLDTGRNYKQHSDSFYFNLIKNISNNNSWLIE</sequence>
<evidence type="ECO:0000313" key="1">
    <source>
        <dbReference type="EMBL" id="SUD90481.1"/>
    </source>
</evidence>
<gene>
    <name evidence="1" type="ORF">NCTC10526_00808</name>
</gene>
<evidence type="ECO:0000313" key="2">
    <source>
        <dbReference type="Proteomes" id="UP000254123"/>
    </source>
</evidence>
<dbReference type="Proteomes" id="UP000254123">
    <property type="component" value="Unassembled WGS sequence"/>
</dbReference>
<protein>
    <submittedName>
        <fullName evidence="1">Uncharacterized protein</fullName>
    </submittedName>
</protein>
<accession>A0A379LJ88</accession>